<dbReference type="GO" id="GO:0035493">
    <property type="term" value="P:SNARE complex assembly"/>
    <property type="evidence" value="ECO:0007669"/>
    <property type="project" value="TreeGrafter"/>
</dbReference>
<gene>
    <name evidence="5" type="ORF">AMS68_000489</name>
</gene>
<feature type="region of interest" description="Disordered" evidence="4">
    <location>
        <begin position="46"/>
        <end position="132"/>
    </location>
</feature>
<dbReference type="GO" id="GO:0000323">
    <property type="term" value="C:lytic vacuole"/>
    <property type="evidence" value="ECO:0007669"/>
    <property type="project" value="TreeGrafter"/>
</dbReference>
<dbReference type="PANTHER" id="PTHR15157">
    <property type="entry name" value="UV RADIATION RESISTANCE-ASSOCIATED GENE PROTEIN"/>
    <property type="match status" value="1"/>
</dbReference>
<dbReference type="GO" id="GO:0032991">
    <property type="term" value="C:protein-containing complex"/>
    <property type="evidence" value="ECO:0007669"/>
    <property type="project" value="UniProtKB-ARBA"/>
</dbReference>
<dbReference type="GO" id="GO:0000149">
    <property type="term" value="F:SNARE binding"/>
    <property type="evidence" value="ECO:0007669"/>
    <property type="project" value="TreeGrafter"/>
</dbReference>
<keyword evidence="3" id="KW-0175">Coiled coil</keyword>
<proteinExistence type="inferred from homology"/>
<feature type="compositionally biased region" description="Basic and acidic residues" evidence="4">
    <location>
        <begin position="618"/>
        <end position="627"/>
    </location>
</feature>
<dbReference type="OrthoDB" id="72772at2759"/>
<protein>
    <recommendedName>
        <fullName evidence="2">Autophagy-related protein 14</fullName>
    </recommendedName>
</protein>
<dbReference type="Pfam" id="PF10186">
    <property type="entry name" value="ATG14"/>
    <property type="match status" value="1"/>
</dbReference>
<evidence type="ECO:0000256" key="3">
    <source>
        <dbReference type="ARBA" id="ARBA00023054"/>
    </source>
</evidence>
<evidence type="ECO:0000256" key="4">
    <source>
        <dbReference type="SAM" id="MobiDB-lite"/>
    </source>
</evidence>
<name>A0A6H0XJS7_9PEZI</name>
<dbReference type="Proteomes" id="UP000503462">
    <property type="component" value="Chromosome 1"/>
</dbReference>
<reference evidence="5 6" key="1">
    <citation type="journal article" date="2016" name="Sci. Rep.">
        <title>Peltaster fructicola genome reveals evolution from an invasive phytopathogen to an ectophytic parasite.</title>
        <authorList>
            <person name="Xu C."/>
            <person name="Chen H."/>
            <person name="Gleason M.L."/>
            <person name="Xu J.R."/>
            <person name="Liu H."/>
            <person name="Zhang R."/>
            <person name="Sun G."/>
        </authorList>
    </citation>
    <scope>NUCLEOTIDE SEQUENCE [LARGE SCALE GENOMIC DNA]</scope>
    <source>
        <strain evidence="5 6">LNHT1506</strain>
    </source>
</reference>
<dbReference type="AlphaFoldDB" id="A0A6H0XJS7"/>
<evidence type="ECO:0000256" key="2">
    <source>
        <dbReference type="ARBA" id="ARBA00013807"/>
    </source>
</evidence>
<comment type="similarity">
    <text evidence="1">Belongs to the ATG14 family.</text>
</comment>
<sequence>MATLQLTTTDRGQDQPRLLPYNRRLRNLESISLRNLLLPAHSHGRLRGQTIDDDADPKTFISPGRLRSLREERPLEHSHSSTDLRHDSGLALGEHDQGTVVGDEQQEGSPRKPRLNGGSIRPRPKRPRRRSTLEWINAGGVQRQEKLERVVEERMANVFFSLHMIGLDDPIYISETVPRTMDPTFRSLDLSHCVHAILRQNNIIIRFWTQSLGSQQWRMLSDTEVSFASLRYLGRSLDNSLYGSEQNTILFHFSDGIYTAPASISFAEKRSQAQNRDTIARKRHTSSFDALLRLAKLTDSIEDALATRNTLANDLERMIQEGKPAVDQRNSVFEIEDRLKTIEYAKSTVAKQLDKARRQIEEKRSLLQQRQTIMEADRKAQGEALDKMHAGRAELPHLRDEREIRKKAIAAQRRRIAGDLDDIYCIRPLQGGKSLAFKIRSLPLPNAEELDSVPAATIAAALGYTAHAVQLLSFYLNVTVPYPVNPMGSSSWMTDPISLLNVAQGPSTMLSKVLSSPADKVYPLHLNRVARFRFDYAVFLLNKDIQLLLETGFGVRVLDIRHTLPNLKYLLYVATAGEGDLPSRKAGGIRGLMKDAREPLSRQSSASSLTIWSGNPLVKEDSKDNKSNKGNKAADSLRHLVKG</sequence>
<feature type="compositionally biased region" description="Basic and acidic residues" evidence="4">
    <location>
        <begin position="68"/>
        <end position="97"/>
    </location>
</feature>
<dbReference type="PANTHER" id="PTHR15157:SF5">
    <property type="entry name" value="UV RADIATION RESISTANCE-ASSOCIATED GENE PROTEIN"/>
    <property type="match status" value="1"/>
</dbReference>
<feature type="compositionally biased region" description="Polar residues" evidence="4">
    <location>
        <begin position="601"/>
        <end position="613"/>
    </location>
</feature>
<feature type="region of interest" description="Disordered" evidence="4">
    <location>
        <begin position="597"/>
        <end position="643"/>
    </location>
</feature>
<evidence type="ECO:0000256" key="1">
    <source>
        <dbReference type="ARBA" id="ARBA00009574"/>
    </source>
</evidence>
<keyword evidence="6" id="KW-1185">Reference proteome</keyword>
<evidence type="ECO:0000313" key="6">
    <source>
        <dbReference type="Proteomes" id="UP000503462"/>
    </source>
</evidence>
<dbReference type="InterPro" id="IPR018791">
    <property type="entry name" value="UV_resistance/autophagy_Atg14"/>
</dbReference>
<dbReference type="GO" id="GO:0005768">
    <property type="term" value="C:endosome"/>
    <property type="evidence" value="ECO:0007669"/>
    <property type="project" value="TreeGrafter"/>
</dbReference>
<dbReference type="EMBL" id="CP051139">
    <property type="protein sequence ID" value="QIW94971.1"/>
    <property type="molecule type" value="Genomic_DNA"/>
</dbReference>
<organism evidence="5 6">
    <name type="scientific">Peltaster fructicola</name>
    <dbReference type="NCBI Taxonomy" id="286661"/>
    <lineage>
        <taxon>Eukaryota</taxon>
        <taxon>Fungi</taxon>
        <taxon>Dikarya</taxon>
        <taxon>Ascomycota</taxon>
        <taxon>Pezizomycotina</taxon>
        <taxon>Dothideomycetes</taxon>
        <taxon>Dothideomycetes incertae sedis</taxon>
        <taxon>Peltaster</taxon>
    </lineage>
</organism>
<evidence type="ECO:0000313" key="5">
    <source>
        <dbReference type="EMBL" id="QIW94971.1"/>
    </source>
</evidence>
<accession>A0A6H0XJS7</accession>